<keyword evidence="1" id="KW-0812">Transmembrane</keyword>
<dbReference type="Gene3D" id="3.30.70.270">
    <property type="match status" value="1"/>
</dbReference>
<dbReference type="CDD" id="cd01949">
    <property type="entry name" value="GGDEF"/>
    <property type="match status" value="1"/>
</dbReference>
<feature type="transmembrane region" description="Helical" evidence="1">
    <location>
        <begin position="113"/>
        <end position="133"/>
    </location>
</feature>
<evidence type="ECO:0000259" key="2">
    <source>
        <dbReference type="PROSITE" id="PS50883"/>
    </source>
</evidence>
<keyword evidence="1" id="KW-0472">Membrane</keyword>
<feature type="transmembrane region" description="Helical" evidence="1">
    <location>
        <begin position="315"/>
        <end position="333"/>
    </location>
</feature>
<feature type="transmembrane region" description="Helical" evidence="1">
    <location>
        <begin position="244"/>
        <end position="261"/>
    </location>
</feature>
<dbReference type="FunFam" id="3.30.70.270:FF:000001">
    <property type="entry name" value="Diguanylate cyclase domain protein"/>
    <property type="match status" value="1"/>
</dbReference>
<proteinExistence type="predicted"/>
<organism evidence="4">
    <name type="scientific">Deinococcus sonorensis KR-87</name>
    <dbReference type="NCBI Taxonomy" id="694439"/>
    <lineage>
        <taxon>Bacteria</taxon>
        <taxon>Thermotogati</taxon>
        <taxon>Deinococcota</taxon>
        <taxon>Deinococci</taxon>
        <taxon>Deinococcales</taxon>
        <taxon>Deinococcaceae</taxon>
        <taxon>Deinococcus</taxon>
    </lineage>
</organism>
<dbReference type="NCBIfam" id="TIGR00254">
    <property type="entry name" value="GGDEF"/>
    <property type="match status" value="1"/>
</dbReference>
<dbReference type="InterPro" id="IPR000160">
    <property type="entry name" value="GGDEF_dom"/>
</dbReference>
<feature type="transmembrane region" description="Helical" evidence="1">
    <location>
        <begin position="183"/>
        <end position="202"/>
    </location>
</feature>
<dbReference type="InterPro" id="IPR029787">
    <property type="entry name" value="Nucleotide_cyclase"/>
</dbReference>
<feature type="domain" description="EAL" evidence="2">
    <location>
        <begin position="521"/>
        <end position="773"/>
    </location>
</feature>
<feature type="domain" description="GGDEF" evidence="3">
    <location>
        <begin position="379"/>
        <end position="512"/>
    </location>
</feature>
<dbReference type="EMBL" id="CP158299">
    <property type="protein sequence ID" value="XBV86292.1"/>
    <property type="molecule type" value="Genomic_DNA"/>
</dbReference>
<protein>
    <submittedName>
        <fullName evidence="4">EAL domain-containing protein</fullName>
    </submittedName>
</protein>
<dbReference type="PANTHER" id="PTHR44757">
    <property type="entry name" value="DIGUANYLATE CYCLASE DGCP"/>
    <property type="match status" value="1"/>
</dbReference>
<keyword evidence="1" id="KW-1133">Transmembrane helix</keyword>
<dbReference type="InterPro" id="IPR043128">
    <property type="entry name" value="Rev_trsase/Diguanyl_cyclase"/>
</dbReference>
<dbReference type="Gene3D" id="3.20.20.450">
    <property type="entry name" value="EAL domain"/>
    <property type="match status" value="1"/>
</dbReference>
<accession>A0AAU7UC05</accession>
<dbReference type="InterPro" id="IPR052155">
    <property type="entry name" value="Biofilm_reg_signaling"/>
</dbReference>
<feature type="transmembrane region" description="Helical" evidence="1">
    <location>
        <begin position="46"/>
        <end position="68"/>
    </location>
</feature>
<dbReference type="PROSITE" id="PS50883">
    <property type="entry name" value="EAL"/>
    <property type="match status" value="1"/>
</dbReference>
<feature type="transmembrane region" description="Helical" evidence="1">
    <location>
        <begin position="214"/>
        <end position="232"/>
    </location>
</feature>
<dbReference type="AlphaFoldDB" id="A0AAU7UC05"/>
<dbReference type="SMART" id="SM00267">
    <property type="entry name" value="GGDEF"/>
    <property type="match status" value="1"/>
</dbReference>
<feature type="transmembrane region" description="Helical" evidence="1">
    <location>
        <begin position="80"/>
        <end position="101"/>
    </location>
</feature>
<feature type="transmembrane region" description="Helical" evidence="1">
    <location>
        <begin position="145"/>
        <end position="163"/>
    </location>
</feature>
<dbReference type="Pfam" id="PF00990">
    <property type="entry name" value="GGDEF"/>
    <property type="match status" value="1"/>
</dbReference>
<feature type="transmembrane region" description="Helical" evidence="1">
    <location>
        <begin position="282"/>
        <end position="303"/>
    </location>
</feature>
<dbReference type="SUPFAM" id="SSF141868">
    <property type="entry name" value="EAL domain-like"/>
    <property type="match status" value="1"/>
</dbReference>
<dbReference type="PANTHER" id="PTHR44757:SF2">
    <property type="entry name" value="BIOFILM ARCHITECTURE MAINTENANCE PROTEIN MBAA"/>
    <property type="match status" value="1"/>
</dbReference>
<evidence type="ECO:0000259" key="3">
    <source>
        <dbReference type="PROSITE" id="PS50887"/>
    </source>
</evidence>
<gene>
    <name evidence="4" type="ORF">ABOD76_08270</name>
</gene>
<feature type="transmembrane region" description="Helical" evidence="1">
    <location>
        <begin position="20"/>
        <end position="40"/>
    </location>
</feature>
<dbReference type="PROSITE" id="PS50887">
    <property type="entry name" value="GGDEF"/>
    <property type="match status" value="1"/>
</dbReference>
<dbReference type="InterPro" id="IPR001633">
    <property type="entry name" value="EAL_dom"/>
</dbReference>
<sequence>MPERSLSLLPPWTHRVWRTLDPTLLLLLLTCLIHLLWTVLWPTLGAAPLFSDLLLVPPFVLSGVLLWRTARSFEGRVAQGWRLFALGVFSWAAGQLTYAGLDTLTTFKPYPSLADLGYLGLIPCFALGLWRLGGLRNGRPLDPRLLLDAAMLGLVLVSLYWTLLLGPSLAHQRGTAWQLTIALSYPLGDLALLLLAVLTVLWRPHGTLATRFPALGAGLLLLLGADAVYQTQAVQQIYDASSPMNVLWSFAALALGLWATLSRRSAQARSAGAPPGVAWASMAETTLGLFPSLGFLVSLWLALVAAQRPDAQAKGAMVGAVLLAVLGLLRQLLSFQRERQLRRQLQQQASHDALTGVLSRGEVPAHLAQAIAAAQATGSCMAVLFIDLDRFKRINDAFGHRVGDRMLVEAAGRLGRCIRPHDSAARMGGDEFVVILNRLRDAQEAGLVAQRILHALSRPITLDDQGFALTASVGIAVCPDDGTQAETLMHHADLAMYQAKHRGRNTHHYYSETLRTDVQPQLKIEAHLLGALERGEFQLYYQPLVDLQTGAVRSLEALLRWHSPALGPVSPADFIPLAEACGLIRELGSWVLRQAAVQVGVWRAAGYPNLSVAVNISPLQFEHPEFIAEVAALLDEEQLPGQALTLELTEGTLIQDLQATTAKLERLQALGLRVALDDFGTGYSSLSYLRRLRVDILKIDRSFVRSLDSEGPAFAEMILQLARHLGVQTVAEGIEQEDQRDLLARLGCDLGQGYLFARPLPVSALEDLLAASAQPR</sequence>
<dbReference type="Pfam" id="PF00563">
    <property type="entry name" value="EAL"/>
    <property type="match status" value="1"/>
</dbReference>
<reference evidence="4" key="1">
    <citation type="submission" date="2024-06" db="EMBL/GenBank/DDBJ databases">
        <title>Draft Genome Sequence of Deinococcus sonorensis Type Strain KR-87, a Biofilm Producing Representative of the Genus Deinococcus.</title>
        <authorList>
            <person name="Boren L.S."/>
            <person name="Grosso R.A."/>
            <person name="Hugenberg-Cox A.N."/>
            <person name="Hill J.T.E."/>
            <person name="Albert C.M."/>
            <person name="Tuohy J.M."/>
        </authorList>
    </citation>
    <scope>NUCLEOTIDE SEQUENCE</scope>
    <source>
        <strain evidence="4">KR-87</strain>
    </source>
</reference>
<dbReference type="InterPro" id="IPR035919">
    <property type="entry name" value="EAL_sf"/>
</dbReference>
<evidence type="ECO:0000256" key="1">
    <source>
        <dbReference type="SAM" id="Phobius"/>
    </source>
</evidence>
<name>A0AAU7UC05_9DEIO</name>
<evidence type="ECO:0000313" key="4">
    <source>
        <dbReference type="EMBL" id="XBV86292.1"/>
    </source>
</evidence>
<dbReference type="KEGG" id="dsc:ABOD76_08270"/>
<dbReference type="CDD" id="cd01948">
    <property type="entry name" value="EAL"/>
    <property type="match status" value="1"/>
</dbReference>
<dbReference type="SMART" id="SM00052">
    <property type="entry name" value="EAL"/>
    <property type="match status" value="1"/>
</dbReference>
<dbReference type="SUPFAM" id="SSF55073">
    <property type="entry name" value="Nucleotide cyclase"/>
    <property type="match status" value="1"/>
</dbReference>
<dbReference type="RefSeq" id="WP_350244358.1">
    <property type="nucleotide sequence ID" value="NZ_CP158299.1"/>
</dbReference>